<evidence type="ECO:0000256" key="7">
    <source>
        <dbReference type="ARBA" id="ARBA00022840"/>
    </source>
</evidence>
<protein>
    <recommendedName>
        <fullName evidence="2">histidine kinase</fullName>
        <ecNumber evidence="2">2.7.13.3</ecNumber>
    </recommendedName>
</protein>
<keyword evidence="9" id="KW-1133">Transmembrane helix</keyword>
<dbReference type="InterPro" id="IPR050482">
    <property type="entry name" value="Sensor_HK_TwoCompSys"/>
</dbReference>
<dbReference type="InterPro" id="IPR036890">
    <property type="entry name" value="HATPase_C_sf"/>
</dbReference>
<keyword evidence="6 11" id="KW-0418">Kinase</keyword>
<keyword evidence="9" id="KW-0812">Transmembrane</keyword>
<feature type="domain" description="Signal transduction histidine kinase subgroup 3 dimerisation and phosphoacceptor" evidence="10">
    <location>
        <begin position="195"/>
        <end position="261"/>
    </location>
</feature>
<dbReference type="GO" id="GO:0005524">
    <property type="term" value="F:ATP binding"/>
    <property type="evidence" value="ECO:0007669"/>
    <property type="project" value="UniProtKB-KW"/>
</dbReference>
<evidence type="ECO:0000256" key="3">
    <source>
        <dbReference type="ARBA" id="ARBA00022553"/>
    </source>
</evidence>
<evidence type="ECO:0000313" key="12">
    <source>
        <dbReference type="Proteomes" id="UP000611640"/>
    </source>
</evidence>
<feature type="transmembrane region" description="Helical" evidence="9">
    <location>
        <begin position="135"/>
        <end position="157"/>
    </location>
</feature>
<reference evidence="11 12" key="1">
    <citation type="submission" date="2020-08" db="EMBL/GenBank/DDBJ databases">
        <title>Whole genome shotgun sequence of Actinocatenispora thailandica NBRC 105041.</title>
        <authorList>
            <person name="Komaki H."/>
            <person name="Tamura T."/>
        </authorList>
    </citation>
    <scope>NUCLEOTIDE SEQUENCE [LARGE SCALE GENOMIC DNA]</scope>
    <source>
        <strain evidence="11 12">NBRC 105041</strain>
    </source>
</reference>
<feature type="transmembrane region" description="Helical" evidence="9">
    <location>
        <begin position="105"/>
        <end position="128"/>
    </location>
</feature>
<evidence type="ECO:0000256" key="5">
    <source>
        <dbReference type="ARBA" id="ARBA00022741"/>
    </source>
</evidence>
<name>A0A7R7DMM5_9ACTN</name>
<keyword evidence="4" id="KW-0808">Transferase</keyword>
<dbReference type="InterPro" id="IPR011712">
    <property type="entry name" value="Sig_transdc_His_kin_sub3_dim/P"/>
</dbReference>
<evidence type="ECO:0000256" key="9">
    <source>
        <dbReference type="SAM" id="Phobius"/>
    </source>
</evidence>
<dbReference type="GO" id="GO:0000155">
    <property type="term" value="F:phosphorelay sensor kinase activity"/>
    <property type="evidence" value="ECO:0007669"/>
    <property type="project" value="InterPro"/>
</dbReference>
<dbReference type="EMBL" id="AP023355">
    <property type="protein sequence ID" value="BCJ34470.1"/>
    <property type="molecule type" value="Genomic_DNA"/>
</dbReference>
<dbReference type="GO" id="GO:0046983">
    <property type="term" value="F:protein dimerization activity"/>
    <property type="evidence" value="ECO:0007669"/>
    <property type="project" value="InterPro"/>
</dbReference>
<comment type="catalytic activity">
    <reaction evidence="1">
        <text>ATP + protein L-histidine = ADP + protein N-phospho-L-histidine.</text>
        <dbReference type="EC" id="2.7.13.3"/>
    </reaction>
</comment>
<dbReference type="Gene3D" id="3.30.565.10">
    <property type="entry name" value="Histidine kinase-like ATPase, C-terminal domain"/>
    <property type="match status" value="1"/>
</dbReference>
<dbReference type="KEGG" id="atl:Athai_19730"/>
<keyword evidence="7" id="KW-0067">ATP-binding</keyword>
<evidence type="ECO:0000313" key="11">
    <source>
        <dbReference type="EMBL" id="BCJ34470.1"/>
    </source>
</evidence>
<evidence type="ECO:0000256" key="8">
    <source>
        <dbReference type="ARBA" id="ARBA00023012"/>
    </source>
</evidence>
<dbReference type="Pfam" id="PF07730">
    <property type="entry name" value="HisKA_3"/>
    <property type="match status" value="1"/>
</dbReference>
<evidence type="ECO:0000256" key="6">
    <source>
        <dbReference type="ARBA" id="ARBA00022777"/>
    </source>
</evidence>
<dbReference type="EC" id="2.7.13.3" evidence="2"/>
<dbReference type="SUPFAM" id="SSF55874">
    <property type="entry name" value="ATPase domain of HSP90 chaperone/DNA topoisomerase II/histidine kinase"/>
    <property type="match status" value="1"/>
</dbReference>
<dbReference type="Gene3D" id="1.20.5.1930">
    <property type="match status" value="1"/>
</dbReference>
<proteinExistence type="predicted"/>
<gene>
    <name evidence="11" type="ORF">Athai_19730</name>
</gene>
<dbReference type="RefSeq" id="WP_203961199.1">
    <property type="nucleotide sequence ID" value="NZ_AP023355.1"/>
</dbReference>
<evidence type="ECO:0000256" key="2">
    <source>
        <dbReference type="ARBA" id="ARBA00012438"/>
    </source>
</evidence>
<keyword evidence="8" id="KW-0902">Two-component regulatory system</keyword>
<keyword evidence="3" id="KW-0597">Phosphoprotein</keyword>
<dbReference type="Proteomes" id="UP000611640">
    <property type="component" value="Chromosome"/>
</dbReference>
<evidence type="ECO:0000256" key="1">
    <source>
        <dbReference type="ARBA" id="ARBA00000085"/>
    </source>
</evidence>
<keyword evidence="5" id="KW-0547">Nucleotide-binding</keyword>
<keyword evidence="9" id="KW-0472">Membrane</keyword>
<accession>A0A7R7DMM5</accession>
<dbReference type="AlphaFoldDB" id="A0A7R7DMM5"/>
<evidence type="ECO:0000256" key="4">
    <source>
        <dbReference type="ARBA" id="ARBA00022679"/>
    </source>
</evidence>
<keyword evidence="12" id="KW-1185">Reference proteome</keyword>
<feature type="transmembrane region" description="Helical" evidence="9">
    <location>
        <begin position="42"/>
        <end position="58"/>
    </location>
</feature>
<dbReference type="PANTHER" id="PTHR24421:SF10">
    <property type="entry name" value="NITRATE_NITRITE SENSOR PROTEIN NARQ"/>
    <property type="match status" value="1"/>
</dbReference>
<dbReference type="GO" id="GO:0016020">
    <property type="term" value="C:membrane"/>
    <property type="evidence" value="ECO:0007669"/>
    <property type="project" value="InterPro"/>
</dbReference>
<dbReference type="CDD" id="cd16917">
    <property type="entry name" value="HATPase_UhpB-NarQ-NarX-like"/>
    <property type="match status" value="1"/>
</dbReference>
<feature type="transmembrane region" description="Helical" evidence="9">
    <location>
        <begin position="65"/>
        <end position="85"/>
    </location>
</feature>
<dbReference type="PANTHER" id="PTHR24421">
    <property type="entry name" value="NITRATE/NITRITE SENSOR PROTEIN NARX-RELATED"/>
    <property type="match status" value="1"/>
</dbReference>
<organism evidence="11 12">
    <name type="scientific">Actinocatenispora thailandica</name>
    <dbReference type="NCBI Taxonomy" id="227318"/>
    <lineage>
        <taxon>Bacteria</taxon>
        <taxon>Bacillati</taxon>
        <taxon>Actinomycetota</taxon>
        <taxon>Actinomycetes</taxon>
        <taxon>Micromonosporales</taxon>
        <taxon>Micromonosporaceae</taxon>
        <taxon>Actinocatenispora</taxon>
    </lineage>
</organism>
<feature type="transmembrane region" description="Helical" evidence="9">
    <location>
        <begin position="17"/>
        <end position="36"/>
    </location>
</feature>
<sequence length="401" mass="41539">MAVTGWWPRRLPPRRDVGSAALCAAVGAVLYAVGLYDPKTPLALVLIPFAVIVCADLFRSTAPLLALAVGVAAVAADLLLGGSIGTWQVFFDLVYAACGYGPRGAVRWLIGASAVVTFAALVVTLLVLRADGSGWRLAVQAGVAVAMAVTLVTVLPATTGAAVRAHRDRLAEHREHARQLARLTELDHRASVAAERAAMARELHDVIAGHLTAIAVGSAAALRVAGDSAPALREALHRVRNDSVQGLTEMRAMIGLLREPDSDEPPTTRPGLGGVARLVNTAGVAVTLHDELTESDRAALPTTVDLAGYRIVQEALTNALKHAAPGPVEVRLGRVTDAVTVLVTSPLAAAGRDPAAPGSGHGLIGMRERAALLGGTLTAGPDGNRWAVRARLPLRVPEAAS</sequence>
<evidence type="ECO:0000259" key="10">
    <source>
        <dbReference type="Pfam" id="PF07730"/>
    </source>
</evidence>